<dbReference type="AlphaFoldDB" id="A0A918DPS2"/>
<dbReference type="SUPFAM" id="SSF46785">
    <property type="entry name" value="Winged helix' DNA-binding domain"/>
    <property type="match status" value="1"/>
</dbReference>
<dbReference type="Gene3D" id="1.10.10.10">
    <property type="entry name" value="Winged helix-like DNA-binding domain superfamily/Winged helix DNA-binding domain"/>
    <property type="match status" value="1"/>
</dbReference>
<dbReference type="Pfam" id="PF00126">
    <property type="entry name" value="HTH_1"/>
    <property type="match status" value="1"/>
</dbReference>
<dbReference type="SUPFAM" id="SSF53850">
    <property type="entry name" value="Periplasmic binding protein-like II"/>
    <property type="match status" value="1"/>
</dbReference>
<evidence type="ECO:0000256" key="4">
    <source>
        <dbReference type="ARBA" id="ARBA00023163"/>
    </source>
</evidence>
<dbReference type="GO" id="GO:0006351">
    <property type="term" value="P:DNA-templated transcription"/>
    <property type="evidence" value="ECO:0007669"/>
    <property type="project" value="TreeGrafter"/>
</dbReference>
<keyword evidence="7" id="KW-1185">Reference proteome</keyword>
<dbReference type="InterPro" id="IPR036390">
    <property type="entry name" value="WH_DNA-bd_sf"/>
</dbReference>
<dbReference type="InterPro" id="IPR005119">
    <property type="entry name" value="LysR_subst-bd"/>
</dbReference>
<protein>
    <submittedName>
        <fullName evidence="6">Transcriptional regulator</fullName>
    </submittedName>
</protein>
<proteinExistence type="inferred from homology"/>
<dbReference type="PANTHER" id="PTHR30537:SF26">
    <property type="entry name" value="GLYCINE CLEAVAGE SYSTEM TRANSCRIPTIONAL ACTIVATOR"/>
    <property type="match status" value="1"/>
</dbReference>
<dbReference type="FunFam" id="1.10.10.10:FF:000001">
    <property type="entry name" value="LysR family transcriptional regulator"/>
    <property type="match status" value="1"/>
</dbReference>
<gene>
    <name evidence="6" type="ORF">GCM10011348_12250</name>
</gene>
<comment type="similarity">
    <text evidence="1">Belongs to the LysR transcriptional regulatory family.</text>
</comment>
<comment type="caution">
    <text evidence="6">The sequence shown here is derived from an EMBL/GenBank/DDBJ whole genome shotgun (WGS) entry which is preliminary data.</text>
</comment>
<accession>A0A918DPS2</accession>
<evidence type="ECO:0000313" key="7">
    <source>
        <dbReference type="Proteomes" id="UP000599578"/>
    </source>
</evidence>
<dbReference type="Pfam" id="PF03466">
    <property type="entry name" value="LysR_substrate"/>
    <property type="match status" value="1"/>
</dbReference>
<dbReference type="Proteomes" id="UP000599578">
    <property type="component" value="Unassembled WGS sequence"/>
</dbReference>
<dbReference type="GO" id="GO:0043565">
    <property type="term" value="F:sequence-specific DNA binding"/>
    <property type="evidence" value="ECO:0007669"/>
    <property type="project" value="TreeGrafter"/>
</dbReference>
<evidence type="ECO:0000256" key="1">
    <source>
        <dbReference type="ARBA" id="ARBA00009437"/>
    </source>
</evidence>
<dbReference type="PROSITE" id="PS50931">
    <property type="entry name" value="HTH_LYSR"/>
    <property type="match status" value="1"/>
</dbReference>
<organism evidence="6 7">
    <name type="scientific">Marinobacterium nitratireducens</name>
    <dbReference type="NCBI Taxonomy" id="518897"/>
    <lineage>
        <taxon>Bacteria</taxon>
        <taxon>Pseudomonadati</taxon>
        <taxon>Pseudomonadota</taxon>
        <taxon>Gammaproteobacteria</taxon>
        <taxon>Oceanospirillales</taxon>
        <taxon>Oceanospirillaceae</taxon>
        <taxon>Marinobacterium</taxon>
    </lineage>
</organism>
<name>A0A918DPS2_9GAMM</name>
<dbReference type="InterPro" id="IPR058163">
    <property type="entry name" value="LysR-type_TF_proteobact-type"/>
</dbReference>
<evidence type="ECO:0000259" key="5">
    <source>
        <dbReference type="PROSITE" id="PS50931"/>
    </source>
</evidence>
<sequence length="309" mass="34209">MAEKISLPPLATLQAFEAAARLGNFTAAARELDSTQSAISQHIRRLEQDLGVPLFHRQYRGVRLTESGGRLLEDVSEGLARLASGIASARQQSSHDLINVGTDFALAAYWLLPRLARFRDAHPEVEVRVVTAQKTITPDEANIDIAILFGDGHFDRAPSRLLMRESVVPVCSPALLERYGPIQSVEDLNRLPLLQLEAEHEAKWFNWSRLFERLGIAARPREPALVLNNYTLLLQAAIAGQGAAIGWRPMVDSMLESGLLLPAIPQHTRSDCGYYLVLPSTKAVTPMVQKFCDWLIHESQTDSNTKATT</sequence>
<dbReference type="EMBL" id="BMLT01000003">
    <property type="protein sequence ID" value="GGO79010.1"/>
    <property type="molecule type" value="Genomic_DNA"/>
</dbReference>
<dbReference type="NCBIfam" id="TIGR03418">
    <property type="entry name" value="chol_sulf_TF"/>
    <property type="match status" value="1"/>
</dbReference>
<dbReference type="Gene3D" id="3.40.190.10">
    <property type="entry name" value="Periplasmic binding protein-like II"/>
    <property type="match status" value="2"/>
</dbReference>
<keyword evidence="3" id="KW-0238">DNA-binding</keyword>
<keyword evidence="4" id="KW-0804">Transcription</keyword>
<evidence type="ECO:0000256" key="2">
    <source>
        <dbReference type="ARBA" id="ARBA00023015"/>
    </source>
</evidence>
<dbReference type="InterPro" id="IPR000847">
    <property type="entry name" value="LysR_HTH_N"/>
</dbReference>
<evidence type="ECO:0000313" key="6">
    <source>
        <dbReference type="EMBL" id="GGO79010.1"/>
    </source>
</evidence>
<dbReference type="InterPro" id="IPR017786">
    <property type="entry name" value="TF_choline_sulphate-util"/>
</dbReference>
<dbReference type="GO" id="GO:0003700">
    <property type="term" value="F:DNA-binding transcription factor activity"/>
    <property type="evidence" value="ECO:0007669"/>
    <property type="project" value="InterPro"/>
</dbReference>
<dbReference type="PANTHER" id="PTHR30537">
    <property type="entry name" value="HTH-TYPE TRANSCRIPTIONAL REGULATOR"/>
    <property type="match status" value="1"/>
</dbReference>
<dbReference type="PRINTS" id="PR00039">
    <property type="entry name" value="HTHLYSR"/>
</dbReference>
<dbReference type="InterPro" id="IPR036388">
    <property type="entry name" value="WH-like_DNA-bd_sf"/>
</dbReference>
<evidence type="ECO:0000256" key="3">
    <source>
        <dbReference type="ARBA" id="ARBA00023125"/>
    </source>
</evidence>
<dbReference type="RefSeq" id="WP_188859518.1">
    <property type="nucleotide sequence ID" value="NZ_BMLT01000003.1"/>
</dbReference>
<feature type="domain" description="HTH lysR-type" evidence="5">
    <location>
        <begin position="8"/>
        <end position="65"/>
    </location>
</feature>
<reference evidence="6 7" key="1">
    <citation type="journal article" date="2014" name="Int. J. Syst. Evol. Microbiol.">
        <title>Complete genome sequence of Corynebacterium casei LMG S-19264T (=DSM 44701T), isolated from a smear-ripened cheese.</title>
        <authorList>
            <consortium name="US DOE Joint Genome Institute (JGI-PGF)"/>
            <person name="Walter F."/>
            <person name="Albersmeier A."/>
            <person name="Kalinowski J."/>
            <person name="Ruckert C."/>
        </authorList>
    </citation>
    <scope>NUCLEOTIDE SEQUENCE [LARGE SCALE GENOMIC DNA]</scope>
    <source>
        <strain evidence="6 7">CGMCC 1.7286</strain>
    </source>
</reference>
<keyword evidence="2" id="KW-0805">Transcription regulation</keyword>